<evidence type="ECO:0000313" key="2">
    <source>
        <dbReference type="EMBL" id="KGA93972.1"/>
    </source>
</evidence>
<dbReference type="EMBL" id="JPGK01000004">
    <property type="protein sequence ID" value="KGA93972.1"/>
    <property type="molecule type" value="Genomic_DNA"/>
</dbReference>
<reference evidence="2 3" key="1">
    <citation type="submission" date="2014-06" db="EMBL/GenBank/DDBJ databases">
        <title>Draft genome sequence of iron oxidizing acidophile Leptospirillum ferriphilum DSM14647.</title>
        <authorList>
            <person name="Cardenas J.P."/>
            <person name="Lazcano M."/>
            <person name="Ossandon F.J."/>
            <person name="Corbett M."/>
            <person name="Holmes D.S."/>
            <person name="Watkin E."/>
        </authorList>
    </citation>
    <scope>NUCLEOTIDE SEQUENCE [LARGE SCALE GENOMIC DNA]</scope>
    <source>
        <strain evidence="2 3">DSM 14647</strain>
    </source>
</reference>
<accession>A0A094WEB1</accession>
<dbReference type="PATRIC" id="fig|178606.4.peg.1129"/>
<keyword evidence="1" id="KW-1133">Transmembrane helix</keyword>
<comment type="caution">
    <text evidence="2">The sequence shown here is derived from an EMBL/GenBank/DDBJ whole genome shotgun (WGS) entry which is preliminary data.</text>
</comment>
<protein>
    <submittedName>
        <fullName evidence="2">Type IV secretory pathway, VirD4 component</fullName>
    </submittedName>
</protein>
<keyword evidence="1" id="KW-0472">Membrane</keyword>
<proteinExistence type="predicted"/>
<gene>
    <name evidence="2" type="ORF">LptCag_0598</name>
</gene>
<organism evidence="2 3">
    <name type="scientific">Leptospirillum ferriphilum</name>
    <dbReference type="NCBI Taxonomy" id="178606"/>
    <lineage>
        <taxon>Bacteria</taxon>
        <taxon>Pseudomonadati</taxon>
        <taxon>Nitrospirota</taxon>
        <taxon>Nitrospiria</taxon>
        <taxon>Nitrospirales</taxon>
        <taxon>Nitrospiraceae</taxon>
        <taxon>Leptospirillum</taxon>
    </lineage>
</organism>
<name>A0A094WEB1_9BACT</name>
<dbReference type="Proteomes" id="UP000029452">
    <property type="component" value="Unassembled WGS sequence"/>
</dbReference>
<sequence>MAEQKKEETTKEDPFHMPIFPIVGLVALGLAGWFAVSQMTGHNPPVPLSSPSVIHEKPKPESRLFHWTNGTFRCRIDHSNSTGKRPWNCVRVGPPRLPITKKHPAGILAGKPVDPIMSLPIWTGPWPTWWHCLPKNAGKWVVVNRPIRDRYGNFVYRLVDKTAEQMRVRCPK</sequence>
<feature type="transmembrane region" description="Helical" evidence="1">
    <location>
        <begin position="15"/>
        <end position="36"/>
    </location>
</feature>
<evidence type="ECO:0000256" key="1">
    <source>
        <dbReference type="SAM" id="Phobius"/>
    </source>
</evidence>
<keyword evidence="1" id="KW-0812">Transmembrane</keyword>
<dbReference type="AlphaFoldDB" id="A0A094WEB1"/>
<evidence type="ECO:0000313" key="3">
    <source>
        <dbReference type="Proteomes" id="UP000029452"/>
    </source>
</evidence>